<sequence length="258" mass="29397">MAEKHVIKISAIISFFKDDEKLIARGENALESGHLNSTTFDADLSILRGSSMRDRQYSVEVSFNSDWNIVEATCTCPRGQLRCHRMAAVMLFGHYNVSVTDKACSWNLKNNSKSTVQNISELYPLKPHTSTPRNLTEDEINLFKTKLKLFNGTVGFSWLLAEEGENKTTKLIIDVETILFNNNYLQSNDKRSFMKHQLQVTDDLILKVVEATVGQIRNECWLIYRKHRLTASNFGVVLAASKRNRFPPSLFKQIMGES</sequence>
<proteinExistence type="predicted"/>
<evidence type="ECO:0000313" key="2">
    <source>
        <dbReference type="Proteomes" id="UP001353858"/>
    </source>
</evidence>
<protein>
    <recommendedName>
        <fullName evidence="3">SWIM-type domain-containing protein</fullName>
    </recommendedName>
</protein>
<organism evidence="1 2">
    <name type="scientific">Aquatica leii</name>
    <dbReference type="NCBI Taxonomy" id="1421715"/>
    <lineage>
        <taxon>Eukaryota</taxon>
        <taxon>Metazoa</taxon>
        <taxon>Ecdysozoa</taxon>
        <taxon>Arthropoda</taxon>
        <taxon>Hexapoda</taxon>
        <taxon>Insecta</taxon>
        <taxon>Pterygota</taxon>
        <taxon>Neoptera</taxon>
        <taxon>Endopterygota</taxon>
        <taxon>Coleoptera</taxon>
        <taxon>Polyphaga</taxon>
        <taxon>Elateriformia</taxon>
        <taxon>Elateroidea</taxon>
        <taxon>Lampyridae</taxon>
        <taxon>Luciolinae</taxon>
        <taxon>Aquatica</taxon>
    </lineage>
</organism>
<dbReference type="EMBL" id="JARPUR010000001">
    <property type="protein sequence ID" value="KAK4887508.1"/>
    <property type="molecule type" value="Genomic_DNA"/>
</dbReference>
<comment type="caution">
    <text evidence="1">The sequence shown here is derived from an EMBL/GenBank/DDBJ whole genome shotgun (WGS) entry which is preliminary data.</text>
</comment>
<name>A0AAN7QPA3_9COLE</name>
<dbReference type="InterPro" id="IPR011335">
    <property type="entry name" value="Restrct_endonuc-II-like"/>
</dbReference>
<accession>A0AAN7QPA3</accession>
<dbReference type="AlphaFoldDB" id="A0AAN7QPA3"/>
<gene>
    <name evidence="1" type="ORF">RN001_003779</name>
</gene>
<evidence type="ECO:0000313" key="1">
    <source>
        <dbReference type="EMBL" id="KAK4887508.1"/>
    </source>
</evidence>
<dbReference type="PANTHER" id="PTHR39953:SF1">
    <property type="entry name" value="RE54151P"/>
    <property type="match status" value="1"/>
</dbReference>
<dbReference type="Proteomes" id="UP001353858">
    <property type="component" value="Unassembled WGS sequence"/>
</dbReference>
<dbReference type="SUPFAM" id="SSF52980">
    <property type="entry name" value="Restriction endonuclease-like"/>
    <property type="match status" value="1"/>
</dbReference>
<keyword evidence="2" id="KW-1185">Reference proteome</keyword>
<dbReference type="PANTHER" id="PTHR39953">
    <property type="entry name" value="RE54151P"/>
    <property type="match status" value="1"/>
</dbReference>
<dbReference type="GO" id="GO:0006281">
    <property type="term" value="P:DNA repair"/>
    <property type="evidence" value="ECO:0007669"/>
    <property type="project" value="UniProtKB-ARBA"/>
</dbReference>
<evidence type="ECO:0008006" key="3">
    <source>
        <dbReference type="Google" id="ProtNLM"/>
    </source>
</evidence>
<reference evidence="2" key="1">
    <citation type="submission" date="2023-01" db="EMBL/GenBank/DDBJ databases">
        <title>Key to firefly adult light organ development and bioluminescence: homeobox transcription factors regulate luciferase expression and transportation to peroxisome.</title>
        <authorList>
            <person name="Fu X."/>
        </authorList>
    </citation>
    <scope>NUCLEOTIDE SEQUENCE [LARGE SCALE GENOMIC DNA]</scope>
</reference>